<organism evidence="2 3">
    <name type="scientific">Plasmodium vivax</name>
    <name type="common">malaria parasite P. vivax</name>
    <dbReference type="NCBI Taxonomy" id="5855"/>
    <lineage>
        <taxon>Eukaryota</taxon>
        <taxon>Sar</taxon>
        <taxon>Alveolata</taxon>
        <taxon>Apicomplexa</taxon>
        <taxon>Aconoidasida</taxon>
        <taxon>Haemosporida</taxon>
        <taxon>Plasmodiidae</taxon>
        <taxon>Plasmodium</taxon>
        <taxon>Plasmodium (Plasmodium)</taxon>
    </lineage>
</organism>
<dbReference type="VEuPathDB" id="PlasmoDB:PVW1_120014800"/>
<protein>
    <submittedName>
        <fullName evidence="2">VIR protein</fullName>
    </submittedName>
</protein>
<feature type="region of interest" description="Disordered" evidence="1">
    <location>
        <begin position="241"/>
        <end position="273"/>
    </location>
</feature>
<dbReference type="VEuPathDB" id="PlasmoDB:PVPAM_020005000"/>
<feature type="compositionally biased region" description="Basic and acidic residues" evidence="1">
    <location>
        <begin position="241"/>
        <end position="271"/>
    </location>
</feature>
<evidence type="ECO:0000256" key="1">
    <source>
        <dbReference type="SAM" id="MobiDB-lite"/>
    </source>
</evidence>
<dbReference type="VEuPathDB" id="PlasmoDB:PVP01_0735800"/>
<dbReference type="AlphaFoldDB" id="A0A1G4ECR0"/>
<name>A0A1G4ECR0_PLAVI</name>
<dbReference type="VEuPathDB" id="PlasmoDB:PVX_104695"/>
<proteinExistence type="predicted"/>
<dbReference type="CDD" id="cd22249">
    <property type="entry name" value="UDM1_RNF168_RNF169-like"/>
    <property type="match status" value="1"/>
</dbReference>
<evidence type="ECO:0000313" key="3">
    <source>
        <dbReference type="Proteomes" id="UP000305196"/>
    </source>
</evidence>
<accession>A0A1G4ECR0</accession>
<dbReference type="Proteomes" id="UP000305196">
    <property type="component" value="Unassembled WGS sequence"/>
</dbReference>
<dbReference type="EMBL" id="FLYI01000047">
    <property type="protein sequence ID" value="SCA59892.1"/>
    <property type="molecule type" value="Genomic_DNA"/>
</dbReference>
<sequence>MNKPCKEAFEFPSYECYNEIKYQYVGKRLNISSRMKDFIQQHSHDIEQKFNGLSDLYNEFKKYLSNDHVFTSGEFNGQGTCKYISYLLCDQISKNQKGECDKGKFSIFNEFLEKYNKKTGSNICNGILKHLDQQEFLKVKGLFQLYELYDKLRLPNLYVDNPCQIFGEILANYNNALKTYDNEEGNYYNLIKKLLDYKDLTLKLTLPPENECPYKKRLFEEPNKYLTRLRDIETKKREAEEELLRKKQQEKQELERQKSQENEKHDTDESLRNGQDLSLEPLAQQNETEPSLGVVSLRGAEYIVEKPVSRPLSFIPERLRSQTELEQTEGRYPELKDKSMDTSTTSGIKGSITDTISGFIKEVEPGPVLGVSGGMGALFLLFKYTPVGSSFGGRRRRIHQIPSSFRGFPPGEFPIFQENDVGYIGYGAMNTSPFAE</sequence>
<reference evidence="2 3" key="1">
    <citation type="submission" date="2016-07" db="EMBL/GenBank/DDBJ databases">
        <authorList>
            <consortium name="Pathogen Informatics"/>
        </authorList>
    </citation>
    <scope>NUCLEOTIDE SEQUENCE [LARGE SCALE GENOMIC DNA]</scope>
</reference>
<gene>
    <name evidence="2" type="ORF">PVC01_000030100</name>
</gene>
<evidence type="ECO:0000313" key="2">
    <source>
        <dbReference type="EMBL" id="SCA59892.1"/>
    </source>
</evidence>